<gene>
    <name evidence="5" type="ORF">DET57_109122</name>
</gene>
<keyword evidence="3" id="KW-0281">Fimbrium</keyword>
<feature type="chain" id="PRO_5016278066" evidence="4">
    <location>
        <begin position="23"/>
        <end position="190"/>
    </location>
</feature>
<dbReference type="GO" id="GO:0009289">
    <property type="term" value="C:pilus"/>
    <property type="evidence" value="ECO:0007669"/>
    <property type="project" value="UniProtKB-SubCell"/>
</dbReference>
<evidence type="ECO:0000313" key="6">
    <source>
        <dbReference type="Proteomes" id="UP000247485"/>
    </source>
</evidence>
<accession>A0A318FPD8</accession>
<comment type="similarity">
    <text evidence="2">Belongs to the fimbrial protein family.</text>
</comment>
<dbReference type="PANTHER" id="PTHR33420">
    <property type="entry name" value="FIMBRIAL SUBUNIT ELFA-RELATED"/>
    <property type="match status" value="1"/>
</dbReference>
<sequence>MKKTIVAVMVAASAVLSTQALALNTAQVVINGKVTDAQNSCNVIPDSSSAAVKGVLSLDDITDATLDQLADNTLAAAYTKKVAWRVSDCQNGGVAATGLQVAFTGSHAVNANILDNEASDKALGVGLGMLKTGTSNRVTFDGTKVAQAYNGNPVVLAYDVSYVKLPGASIAGTSLTKGDVKGVATLTISY</sequence>
<keyword evidence="4" id="KW-0732">Signal</keyword>
<name>A0A318FPD8_KLEOX</name>
<dbReference type="PANTHER" id="PTHR33420:SF14">
    <property type="entry name" value="TYPE 1 FIMBRIN D-MANNOSE SPECIFIC ADHESIN"/>
    <property type="match status" value="1"/>
</dbReference>
<dbReference type="InterPro" id="IPR008966">
    <property type="entry name" value="Adhesion_dom_sf"/>
</dbReference>
<dbReference type="InterPro" id="IPR050263">
    <property type="entry name" value="Bact_Fimbrial_Adh_Pro"/>
</dbReference>
<dbReference type="InterPro" id="IPR036937">
    <property type="entry name" value="Adhesion_dom_fimbrial_sf"/>
</dbReference>
<reference evidence="5 6" key="1">
    <citation type="submission" date="2018-05" db="EMBL/GenBank/DDBJ databases">
        <title>Freshwater and sediment microbial communities from various areas in North America, analyzing microbe dynamics in response to fracking.</title>
        <authorList>
            <person name="Lamendella R."/>
        </authorList>
    </citation>
    <scope>NUCLEOTIDE SEQUENCE [LARGE SCALE GENOMIC DNA]</scope>
    <source>
        <strain evidence="5 6">67</strain>
    </source>
</reference>
<evidence type="ECO:0000256" key="1">
    <source>
        <dbReference type="ARBA" id="ARBA00004561"/>
    </source>
</evidence>
<organism evidence="5 6">
    <name type="scientific">Klebsiella oxytoca</name>
    <dbReference type="NCBI Taxonomy" id="571"/>
    <lineage>
        <taxon>Bacteria</taxon>
        <taxon>Pseudomonadati</taxon>
        <taxon>Pseudomonadota</taxon>
        <taxon>Gammaproteobacteria</taxon>
        <taxon>Enterobacterales</taxon>
        <taxon>Enterobacteriaceae</taxon>
        <taxon>Klebsiella/Raoultella group</taxon>
        <taxon>Klebsiella</taxon>
    </lineage>
</organism>
<protein>
    <submittedName>
        <fullName evidence="5">Type 1 fimbria pilin</fullName>
    </submittedName>
</protein>
<feature type="signal peptide" evidence="4">
    <location>
        <begin position="1"/>
        <end position="22"/>
    </location>
</feature>
<comment type="caution">
    <text evidence="5">The sequence shown here is derived from an EMBL/GenBank/DDBJ whole genome shotgun (WGS) entry which is preliminary data.</text>
</comment>
<dbReference type="AlphaFoldDB" id="A0A318FPD8"/>
<comment type="subcellular location">
    <subcellularLocation>
        <location evidence="1">Fimbrium</location>
    </subcellularLocation>
</comment>
<evidence type="ECO:0000256" key="3">
    <source>
        <dbReference type="ARBA" id="ARBA00023263"/>
    </source>
</evidence>
<dbReference type="Proteomes" id="UP000247485">
    <property type="component" value="Unassembled WGS sequence"/>
</dbReference>
<evidence type="ECO:0000313" key="5">
    <source>
        <dbReference type="EMBL" id="PXW44438.1"/>
    </source>
</evidence>
<evidence type="ECO:0000256" key="4">
    <source>
        <dbReference type="SAM" id="SignalP"/>
    </source>
</evidence>
<dbReference type="EMBL" id="QJJG01000009">
    <property type="protein sequence ID" value="PXW44438.1"/>
    <property type="molecule type" value="Genomic_DNA"/>
</dbReference>
<evidence type="ECO:0000256" key="2">
    <source>
        <dbReference type="ARBA" id="ARBA00006671"/>
    </source>
</evidence>
<proteinExistence type="inferred from homology"/>
<dbReference type="Gene3D" id="2.60.40.1090">
    <property type="entry name" value="Fimbrial-type adhesion domain"/>
    <property type="match status" value="1"/>
</dbReference>
<dbReference type="RefSeq" id="WP_110274497.1">
    <property type="nucleotide sequence ID" value="NZ_QJJG01000009.1"/>
</dbReference>
<dbReference type="SUPFAM" id="SSF49401">
    <property type="entry name" value="Bacterial adhesins"/>
    <property type="match status" value="1"/>
</dbReference>
<dbReference type="GO" id="GO:0043709">
    <property type="term" value="P:cell adhesion involved in single-species biofilm formation"/>
    <property type="evidence" value="ECO:0007669"/>
    <property type="project" value="TreeGrafter"/>
</dbReference>